<accession>A0ABV0PE58</accession>
<sequence>MPVESVTVVAHEVRVGPFILSKGLVEQINDFQTLSLRDFSALNMASFLSIHDDYFYHTQFPLHPQEVFAKEHQSNTMKTWGLRAAGWALMFISIQLTTRILYTLVDWVPLLRDLVSFGLKIFAVCLSCSLSLLVIGIGWLFYRPLVAVALGALALLPVFLARSGLPPKKKE</sequence>
<reference evidence="11 12" key="1">
    <citation type="submission" date="2021-06" db="EMBL/GenBank/DDBJ databases">
        <authorList>
            <person name="Palmer J.M."/>
        </authorList>
    </citation>
    <scope>NUCLEOTIDE SEQUENCE [LARGE SCALE GENOMIC DNA]</scope>
    <source>
        <strain evidence="11 12">GA_2019</strain>
        <tissue evidence="11">Muscle</tissue>
    </source>
</reference>
<keyword evidence="12" id="KW-1185">Reference proteome</keyword>
<name>A0ABV0PE58_9TELE</name>
<evidence type="ECO:0000256" key="7">
    <source>
        <dbReference type="ARBA" id="ARBA00022989"/>
    </source>
</evidence>
<evidence type="ECO:0000256" key="5">
    <source>
        <dbReference type="ARBA" id="ARBA00022692"/>
    </source>
</evidence>
<evidence type="ECO:0000313" key="11">
    <source>
        <dbReference type="EMBL" id="MEQ2181701.1"/>
    </source>
</evidence>
<organism evidence="11 12">
    <name type="scientific">Goodea atripinnis</name>
    <dbReference type="NCBI Taxonomy" id="208336"/>
    <lineage>
        <taxon>Eukaryota</taxon>
        <taxon>Metazoa</taxon>
        <taxon>Chordata</taxon>
        <taxon>Craniata</taxon>
        <taxon>Vertebrata</taxon>
        <taxon>Euteleostomi</taxon>
        <taxon>Actinopterygii</taxon>
        <taxon>Neopterygii</taxon>
        <taxon>Teleostei</taxon>
        <taxon>Neoteleostei</taxon>
        <taxon>Acanthomorphata</taxon>
        <taxon>Ovalentaria</taxon>
        <taxon>Atherinomorphae</taxon>
        <taxon>Cyprinodontiformes</taxon>
        <taxon>Goodeidae</taxon>
        <taxon>Goodea</taxon>
    </lineage>
</organism>
<comment type="similarity">
    <text evidence="4">Belongs to the TMEM43 family.</text>
</comment>
<evidence type="ECO:0000256" key="6">
    <source>
        <dbReference type="ARBA" id="ARBA00022824"/>
    </source>
</evidence>
<protein>
    <submittedName>
        <fullName evidence="11">Uncharacterized protein</fullName>
    </submittedName>
</protein>
<feature type="transmembrane region" description="Helical" evidence="10">
    <location>
        <begin position="117"/>
        <end position="139"/>
    </location>
</feature>
<evidence type="ECO:0000256" key="4">
    <source>
        <dbReference type="ARBA" id="ARBA00006627"/>
    </source>
</evidence>
<dbReference type="Pfam" id="PF07787">
    <property type="entry name" value="TMEM43"/>
    <property type="match status" value="1"/>
</dbReference>
<evidence type="ECO:0000256" key="2">
    <source>
        <dbReference type="ARBA" id="ARBA00004259"/>
    </source>
</evidence>
<evidence type="ECO:0000256" key="10">
    <source>
        <dbReference type="SAM" id="Phobius"/>
    </source>
</evidence>
<evidence type="ECO:0000256" key="9">
    <source>
        <dbReference type="ARBA" id="ARBA00023242"/>
    </source>
</evidence>
<evidence type="ECO:0000313" key="12">
    <source>
        <dbReference type="Proteomes" id="UP001476798"/>
    </source>
</evidence>
<comment type="subcellular location">
    <subcellularLocation>
        <location evidence="1">Endomembrane system</location>
        <topology evidence="1">Multi-pass membrane protein</topology>
    </subcellularLocation>
    <subcellularLocation>
        <location evidence="3">Endoplasmic reticulum membrane</location>
    </subcellularLocation>
    <subcellularLocation>
        <location evidence="2">Nucleus envelope</location>
    </subcellularLocation>
</comment>
<gene>
    <name evidence="11" type="ORF">GOODEAATRI_014237</name>
</gene>
<keyword evidence="7 10" id="KW-1133">Transmembrane helix</keyword>
<keyword evidence="8 10" id="KW-0472">Membrane</keyword>
<dbReference type="InterPro" id="IPR012430">
    <property type="entry name" value="TMEM43_fam"/>
</dbReference>
<feature type="transmembrane region" description="Helical" evidence="10">
    <location>
        <begin position="84"/>
        <end position="105"/>
    </location>
</feature>
<keyword evidence="5 10" id="KW-0812">Transmembrane</keyword>
<proteinExistence type="inferred from homology"/>
<dbReference type="Proteomes" id="UP001476798">
    <property type="component" value="Unassembled WGS sequence"/>
</dbReference>
<dbReference type="PANTHER" id="PTHR13416">
    <property type="match status" value="1"/>
</dbReference>
<evidence type="ECO:0000256" key="3">
    <source>
        <dbReference type="ARBA" id="ARBA00004586"/>
    </source>
</evidence>
<dbReference type="PANTHER" id="PTHR13416:SF2">
    <property type="entry name" value="TRANSMEMBRANE PROTEIN 43"/>
    <property type="match status" value="1"/>
</dbReference>
<keyword evidence="6" id="KW-0256">Endoplasmic reticulum</keyword>
<keyword evidence="9" id="KW-0539">Nucleus</keyword>
<comment type="caution">
    <text evidence="11">The sequence shown here is derived from an EMBL/GenBank/DDBJ whole genome shotgun (WGS) entry which is preliminary data.</text>
</comment>
<evidence type="ECO:0000256" key="1">
    <source>
        <dbReference type="ARBA" id="ARBA00004127"/>
    </source>
</evidence>
<dbReference type="EMBL" id="JAHRIO010070960">
    <property type="protein sequence ID" value="MEQ2181701.1"/>
    <property type="molecule type" value="Genomic_DNA"/>
</dbReference>
<feature type="transmembrane region" description="Helical" evidence="10">
    <location>
        <begin position="145"/>
        <end position="165"/>
    </location>
</feature>
<evidence type="ECO:0000256" key="8">
    <source>
        <dbReference type="ARBA" id="ARBA00023136"/>
    </source>
</evidence>